<proteinExistence type="predicted"/>
<reference evidence="1" key="1">
    <citation type="submission" date="2022-04" db="EMBL/GenBank/DDBJ databases">
        <title>Genome of the entomopathogenic fungus Entomophthora muscae.</title>
        <authorList>
            <person name="Elya C."/>
            <person name="Lovett B.R."/>
            <person name="Lee E."/>
            <person name="Macias A.M."/>
            <person name="Hajek A.E."/>
            <person name="De Bivort B.L."/>
            <person name="Kasson M.T."/>
            <person name="De Fine Licht H.H."/>
            <person name="Stajich J.E."/>
        </authorList>
    </citation>
    <scope>NUCLEOTIDE SEQUENCE</scope>
    <source>
        <strain evidence="1">Berkeley</strain>
    </source>
</reference>
<dbReference type="EMBL" id="QTSX02001988">
    <property type="protein sequence ID" value="KAJ9079102.1"/>
    <property type="molecule type" value="Genomic_DNA"/>
</dbReference>
<accession>A0ACC2TWW4</accession>
<sequence length="176" mass="19465">MPALTGGSIAIALAATIYLVLGGRLIRSIYLWNNIAKIPTEKATKALSSLDINFEQVSYYGEKLHYVNPSGLLNFPGPGLSDEVCISSRHLDKEIELCYWVEKRELQVSDPYYPKALPKCQGKVNCPYQKSVPVGIQAKFYPQHGLAPTIIPSSVDSKLALYNSSELSKVNYEIVD</sequence>
<comment type="caution">
    <text evidence="1">The sequence shown here is derived from an EMBL/GenBank/DDBJ whole genome shotgun (WGS) entry which is preliminary data.</text>
</comment>
<keyword evidence="2" id="KW-1185">Reference proteome</keyword>
<protein>
    <submittedName>
        <fullName evidence="1">Uncharacterized protein</fullName>
    </submittedName>
</protein>
<name>A0ACC2TWW4_9FUNG</name>
<evidence type="ECO:0000313" key="2">
    <source>
        <dbReference type="Proteomes" id="UP001165960"/>
    </source>
</evidence>
<dbReference type="Proteomes" id="UP001165960">
    <property type="component" value="Unassembled WGS sequence"/>
</dbReference>
<organism evidence="1 2">
    <name type="scientific">Entomophthora muscae</name>
    <dbReference type="NCBI Taxonomy" id="34485"/>
    <lineage>
        <taxon>Eukaryota</taxon>
        <taxon>Fungi</taxon>
        <taxon>Fungi incertae sedis</taxon>
        <taxon>Zoopagomycota</taxon>
        <taxon>Entomophthoromycotina</taxon>
        <taxon>Entomophthoromycetes</taxon>
        <taxon>Entomophthorales</taxon>
        <taxon>Entomophthoraceae</taxon>
        <taxon>Entomophthora</taxon>
    </lineage>
</organism>
<gene>
    <name evidence="1" type="ORF">DSO57_1039006</name>
</gene>
<evidence type="ECO:0000313" key="1">
    <source>
        <dbReference type="EMBL" id="KAJ9079102.1"/>
    </source>
</evidence>